<dbReference type="AlphaFoldDB" id="A0A7J8JG33"/>
<gene>
    <name evidence="2" type="ORF">HJG63_010191</name>
</gene>
<comment type="caution">
    <text evidence="2">The sequence shown here is derived from an EMBL/GenBank/DDBJ whole genome shotgun (WGS) entry which is preliminary data.</text>
</comment>
<keyword evidence="3" id="KW-1185">Reference proteome</keyword>
<evidence type="ECO:0000313" key="3">
    <source>
        <dbReference type="Proteomes" id="UP000593571"/>
    </source>
</evidence>
<dbReference type="EMBL" id="JACASE010000002">
    <property type="protein sequence ID" value="KAF6495856.1"/>
    <property type="molecule type" value="Genomic_DNA"/>
</dbReference>
<evidence type="ECO:0000256" key="1">
    <source>
        <dbReference type="SAM" id="Phobius"/>
    </source>
</evidence>
<organism evidence="2 3">
    <name type="scientific">Rousettus aegyptiacus</name>
    <name type="common">Egyptian fruit bat</name>
    <name type="synonym">Pteropus aegyptiacus</name>
    <dbReference type="NCBI Taxonomy" id="9407"/>
    <lineage>
        <taxon>Eukaryota</taxon>
        <taxon>Metazoa</taxon>
        <taxon>Chordata</taxon>
        <taxon>Craniata</taxon>
        <taxon>Vertebrata</taxon>
        <taxon>Euteleostomi</taxon>
        <taxon>Mammalia</taxon>
        <taxon>Eutheria</taxon>
        <taxon>Laurasiatheria</taxon>
        <taxon>Chiroptera</taxon>
        <taxon>Yinpterochiroptera</taxon>
        <taxon>Pteropodoidea</taxon>
        <taxon>Pteropodidae</taxon>
        <taxon>Rousettinae</taxon>
        <taxon>Rousettus</taxon>
    </lineage>
</organism>
<feature type="transmembrane region" description="Helical" evidence="1">
    <location>
        <begin position="72"/>
        <end position="91"/>
    </location>
</feature>
<keyword evidence="1" id="KW-0812">Transmembrane</keyword>
<proteinExistence type="predicted"/>
<protein>
    <submittedName>
        <fullName evidence="2">Uncharacterized protein</fullName>
    </submittedName>
</protein>
<feature type="transmembrane region" description="Helical" evidence="1">
    <location>
        <begin position="21"/>
        <end position="38"/>
    </location>
</feature>
<sequence length="141" mass="16409">MMQNLCKHLLQCLANEITYPASILLVSTSAYFSHWLFWTNIFDYHPFPTVTGKTIRILGWENREESFSITRISFMTLGKAIYFLRFSFLTIKRTKRYFPLPVSGMKINVLAGKVMACPEEVINKRFLLQYVKALSEVISII</sequence>
<evidence type="ECO:0000313" key="2">
    <source>
        <dbReference type="EMBL" id="KAF6495856.1"/>
    </source>
</evidence>
<keyword evidence="1" id="KW-0472">Membrane</keyword>
<dbReference type="Proteomes" id="UP000593571">
    <property type="component" value="Unassembled WGS sequence"/>
</dbReference>
<keyword evidence="1" id="KW-1133">Transmembrane helix</keyword>
<reference evidence="2 3" key="1">
    <citation type="journal article" date="2020" name="Nature">
        <title>Six reference-quality genomes reveal evolution of bat adaptations.</title>
        <authorList>
            <person name="Jebb D."/>
            <person name="Huang Z."/>
            <person name="Pippel M."/>
            <person name="Hughes G.M."/>
            <person name="Lavrichenko K."/>
            <person name="Devanna P."/>
            <person name="Winkler S."/>
            <person name="Jermiin L.S."/>
            <person name="Skirmuntt E.C."/>
            <person name="Katzourakis A."/>
            <person name="Burkitt-Gray L."/>
            <person name="Ray D.A."/>
            <person name="Sullivan K.A.M."/>
            <person name="Roscito J.G."/>
            <person name="Kirilenko B.M."/>
            <person name="Davalos L.M."/>
            <person name="Corthals A.P."/>
            <person name="Power M.L."/>
            <person name="Jones G."/>
            <person name="Ransome R.D."/>
            <person name="Dechmann D.K.N."/>
            <person name="Locatelli A.G."/>
            <person name="Puechmaille S.J."/>
            <person name="Fedrigo O."/>
            <person name="Jarvis E.D."/>
            <person name="Hiller M."/>
            <person name="Vernes S.C."/>
            <person name="Myers E.W."/>
            <person name="Teeling E.C."/>
        </authorList>
    </citation>
    <scope>NUCLEOTIDE SEQUENCE [LARGE SCALE GENOMIC DNA]</scope>
    <source>
        <strain evidence="2">MRouAeg1</strain>
        <tissue evidence="2">Muscle</tissue>
    </source>
</reference>
<accession>A0A7J8JG33</accession>
<name>A0A7J8JG33_ROUAE</name>